<dbReference type="EMBL" id="JN006041">
    <property type="protein sequence ID" value="AEY84718.1"/>
    <property type="molecule type" value="mRNA"/>
</dbReference>
<evidence type="ECO:0000313" key="2">
    <source>
        <dbReference type="EMBL" id="AEY84718.1"/>
    </source>
</evidence>
<protein>
    <submittedName>
        <fullName evidence="2">YIPF3-like protein</fullName>
    </submittedName>
</protein>
<accession>H6CSY5</accession>
<proteinExistence type="evidence at transcript level"/>
<name>H6CSY5_PANPL</name>
<feature type="non-terminal residue" evidence="2">
    <location>
        <position position="1"/>
    </location>
</feature>
<keyword evidence="1" id="KW-1133">Transmembrane helix</keyword>
<keyword evidence="1" id="KW-0812">Transmembrane</keyword>
<feature type="transmembrane region" description="Helical" evidence="1">
    <location>
        <begin position="37"/>
        <end position="56"/>
    </location>
</feature>
<evidence type="ECO:0000256" key="1">
    <source>
        <dbReference type="SAM" id="Phobius"/>
    </source>
</evidence>
<feature type="transmembrane region" description="Helical" evidence="1">
    <location>
        <begin position="62"/>
        <end position="82"/>
    </location>
</feature>
<reference evidence="2" key="1">
    <citation type="submission" date="2011-05" db="EMBL/GenBank/DDBJ databases">
        <authorList>
            <person name="Veldhoen N.J."/>
            <person name="Ikonomou M.G."/>
            <person name="van Aggelen G."/>
            <person name="Helbing C."/>
        </authorList>
    </citation>
    <scope>NUCLEOTIDE SEQUENCE</scope>
    <source>
        <tissue evidence="2">Muscle</tissue>
    </source>
</reference>
<keyword evidence="1" id="KW-0472">Membrane</keyword>
<reference evidence="2" key="2">
    <citation type="journal article" date="2012" name="Aquat. Toxicol.">
        <title>Biological effects of the anti-parasitic chemotherapeutant emamectin benzoate on a non-target crustacean, the spot prawn (Pandalus platyceros Brandt, 1851) under laboratory conditions.</title>
        <authorList>
            <person name="Veldhoen N."/>
            <person name="Ikonomou M.G."/>
            <person name="Buday C."/>
            <person name="Jordan J."/>
            <person name="Rehaume V."/>
            <person name="Cabecinha M."/>
            <person name="Dubetz C."/>
            <person name="Chamberlain J."/>
            <person name="Pittroff S."/>
            <person name="Vallee K."/>
            <person name="van Aggelen G."/>
            <person name="Helbing C.C."/>
        </authorList>
    </citation>
    <scope>NUCLEOTIDE SEQUENCE</scope>
    <source>
        <tissue evidence="2">Muscle</tissue>
    </source>
</reference>
<sequence length="122" mass="13580">LATAKLTVGYWLGFSFLAFFLGYFCQTSLSFSQFLSISGYGLTGHCLVLFTAEVLHQEESHSIFFFLTAVFGGLATGRLIIIMLARTPGPGQRLVMCSALACIHLMHLIYIHFAFMRKKFAV</sequence>
<organism evidence="2">
    <name type="scientific">Pandalus platyceros</name>
    <name type="common">California spot prawn</name>
    <dbReference type="NCBI Taxonomy" id="263425"/>
    <lineage>
        <taxon>Eukaryota</taxon>
        <taxon>Metazoa</taxon>
        <taxon>Ecdysozoa</taxon>
        <taxon>Arthropoda</taxon>
        <taxon>Crustacea</taxon>
        <taxon>Multicrustacea</taxon>
        <taxon>Malacostraca</taxon>
        <taxon>Eumalacostraca</taxon>
        <taxon>Eucarida</taxon>
        <taxon>Decapoda</taxon>
        <taxon>Pleocyemata</taxon>
        <taxon>Caridea</taxon>
        <taxon>Pandaloidea</taxon>
        <taxon>Pandalidae</taxon>
        <taxon>Pandalus</taxon>
    </lineage>
</organism>
<feature type="transmembrane region" description="Helical" evidence="1">
    <location>
        <begin position="94"/>
        <end position="115"/>
    </location>
</feature>
<dbReference type="AlphaFoldDB" id="H6CSY5"/>
<feature type="transmembrane region" description="Helical" evidence="1">
    <location>
        <begin position="6"/>
        <end position="25"/>
    </location>
</feature>